<dbReference type="EMBL" id="BRYB01002052">
    <property type="protein sequence ID" value="GMI38822.1"/>
    <property type="molecule type" value="Genomic_DNA"/>
</dbReference>
<accession>A0ABQ6N2N2</accession>
<dbReference type="Proteomes" id="UP001165060">
    <property type="component" value="Unassembled WGS sequence"/>
</dbReference>
<evidence type="ECO:0008006" key="5">
    <source>
        <dbReference type="Google" id="ProtNLM"/>
    </source>
</evidence>
<feature type="signal peptide" evidence="2">
    <location>
        <begin position="1"/>
        <end position="18"/>
    </location>
</feature>
<keyword evidence="1" id="KW-0812">Transmembrane</keyword>
<dbReference type="PROSITE" id="PS51257">
    <property type="entry name" value="PROKAR_LIPOPROTEIN"/>
    <property type="match status" value="1"/>
</dbReference>
<keyword evidence="1" id="KW-1133">Transmembrane helix</keyword>
<reference evidence="3 4" key="1">
    <citation type="journal article" date="2023" name="Commun. Biol.">
        <title>Genome analysis of Parmales, the sister group of diatoms, reveals the evolutionary specialization of diatoms from phago-mixotrophs to photoautotrophs.</title>
        <authorList>
            <person name="Ban H."/>
            <person name="Sato S."/>
            <person name="Yoshikawa S."/>
            <person name="Yamada K."/>
            <person name="Nakamura Y."/>
            <person name="Ichinomiya M."/>
            <person name="Sato N."/>
            <person name="Blanc-Mathieu R."/>
            <person name="Endo H."/>
            <person name="Kuwata A."/>
            <person name="Ogata H."/>
        </authorList>
    </citation>
    <scope>NUCLEOTIDE SEQUENCE [LARGE SCALE GENOMIC DNA]</scope>
</reference>
<sequence length="1523" mass="160954">MKFYLALALLASPSPAAANPPPESCLQVSVTGSCPGTAAEDFYFSQAVMGDSVFVPYYGDCGNSWGRPSHVWYSEGYNDLYLYTISGEWEISGNCNDVNSYLHVADGYADPTYPFLDTAETWSCYDGGSGTTNAEMTVDCVSYLCVAGTYEASGHAPDGACSSSCPSDQSTLVGATSLDDCVRLDDLLLRPQECAAISMAGSCPGGTPDLVDSLENAIFEPYFGSCEGPSSGLGAGDGALPDSNKYFNGEQYLYQVGIRWAVDEVCGSEPPHANEYYNTGYVAAYGYVEGGDSIYPFSGETYDWECQYGDNSWDISAEMIHTPVSITCVGYACKDSTYEASGYSPDGICANRCTGGWTAPLGAKSVDDCHPPPEDPEDCEEISLQGTCGAASELGDGIFTPFDGDCPGASTDLQAWHNAESDEYLYSLVEEEMCLTANLMTSYSCWSTCNSLTILNSAGVMVSKVTWQVSPNCGSSTGVIASGTSSSDFAFVETAESWTCPGGAAGPAAVTCTHFSGQARPCPPGSYSPSGSGPDGICFNQCPDNKPVSQPGSTSVDDCFEGPSRCMHVSMEGTCGGTTTEVDLEGVFEVYEGECFGGTNGVVYRNNRTGMYLYLHKATSRWRVGNVCGAFASIASAEFSLDADAFFGTATIWKCINGDADTTRTASVTCAHYSGAPLPCNPGSYSQTGFAPDGECLNSCPSALSYSPPGSSSSSDCVALSSCTQVSMEGSCAGTSTEIEFEGAFEPFEGECPGTSDAQVSKNGRTGLYLYFSAANNRWQGSHECGSDTALAYGYASVEYPFLDTAATWICADGSTFITKTASVTCAHFPGDPLPCNAGSYSQTGRAPDGECSNSCPLELPYSPPGSKASSACVAALSSCTRVSMEGTCARTSIAFEDDIFKPYDGACPDTNGAQSYLNGETLMYLYFYAANNRWQVNDVCGSSEASAYGYASVAHPFLDTAATWQCDDSNAGWATQAAVVSCTHFPGDPLPCESGSYSQTGYAPDGECPNSCPENRPVSDPGSNSIDDCKARCLVVSLEGTCGYSVSESGIAGDFEPYSGDCQGSPRQAYRNWATNYFLYYDASNEDWRIGPTCGGDAGIWAYGEAGDEPYQDHTSTWACQATGSAFAMGTASIECTHLQGDVRPCREGTYGATGSAVDGDCAESCPPQLPFSFLGSTSAADCFVTGSNLLFLSSGTESIVEFDGATSSYHMTAEQGPLSAPSDFAWVSETTCLVTNEDASEVRLLDLHGDDIGVFATMSTPTTLLYINDLDLVAVGGPETDDGKISLFDMSFYETYGQAQGESDADGVSDGNTFSREFEKTGEYKLHLKHVQTDAEIAGSPVSFRVLSGPADTAMSTHNMGSTEALMSDPEITTSLQLQVFPKDEFDNLLSREERGFAVTMTVDGTEYPTVRFKPEAEYLGVIELPANLDASITLAFTLNGVLIGDGELVEIVVAPPLPPPDFTNTFIAAGVGVAVLLLGYAAYTRYANKAIVREDEPTVEIGEKLKEMLNSRISSQNLFI</sequence>
<proteinExistence type="predicted"/>
<keyword evidence="4" id="KW-1185">Reference proteome</keyword>
<protein>
    <recommendedName>
        <fullName evidence="5">Tyrosine-protein kinase ephrin type A/B receptor-like domain-containing protein</fullName>
    </recommendedName>
</protein>
<evidence type="ECO:0000313" key="3">
    <source>
        <dbReference type="EMBL" id="GMI38822.1"/>
    </source>
</evidence>
<dbReference type="PROSITE" id="PS50231">
    <property type="entry name" value="RICIN_B_LECTIN"/>
    <property type="match status" value="1"/>
</dbReference>
<feature type="transmembrane region" description="Helical" evidence="1">
    <location>
        <begin position="1468"/>
        <end position="1486"/>
    </location>
</feature>
<feature type="chain" id="PRO_5047481034" description="Tyrosine-protein kinase ephrin type A/B receptor-like domain-containing protein" evidence="2">
    <location>
        <begin position="19"/>
        <end position="1523"/>
    </location>
</feature>
<evidence type="ECO:0000256" key="1">
    <source>
        <dbReference type="SAM" id="Phobius"/>
    </source>
</evidence>
<organism evidence="3 4">
    <name type="scientific">Tetraparma gracilis</name>
    <dbReference type="NCBI Taxonomy" id="2962635"/>
    <lineage>
        <taxon>Eukaryota</taxon>
        <taxon>Sar</taxon>
        <taxon>Stramenopiles</taxon>
        <taxon>Ochrophyta</taxon>
        <taxon>Bolidophyceae</taxon>
        <taxon>Parmales</taxon>
        <taxon>Triparmaceae</taxon>
        <taxon>Tetraparma</taxon>
    </lineage>
</organism>
<evidence type="ECO:0000256" key="2">
    <source>
        <dbReference type="SAM" id="SignalP"/>
    </source>
</evidence>
<keyword evidence="1" id="KW-0472">Membrane</keyword>
<dbReference type="SMART" id="SM01411">
    <property type="entry name" value="Ephrin_rec_like"/>
    <property type="match status" value="3"/>
</dbReference>
<comment type="caution">
    <text evidence="3">The sequence shown here is derived from an EMBL/GenBank/DDBJ whole genome shotgun (WGS) entry which is preliminary data.</text>
</comment>
<feature type="non-terminal residue" evidence="3">
    <location>
        <position position="1523"/>
    </location>
</feature>
<name>A0ABQ6N2N2_9STRA</name>
<keyword evidence="2" id="KW-0732">Signal</keyword>
<dbReference type="SUPFAM" id="SSF101898">
    <property type="entry name" value="NHL repeat"/>
    <property type="match status" value="1"/>
</dbReference>
<gene>
    <name evidence="3" type="ORF">TeGR_g2788</name>
</gene>
<evidence type="ECO:0000313" key="4">
    <source>
        <dbReference type="Proteomes" id="UP001165060"/>
    </source>
</evidence>